<organism evidence="1 2">
    <name type="scientific">Sphagnum jensenii</name>
    <dbReference type="NCBI Taxonomy" id="128206"/>
    <lineage>
        <taxon>Eukaryota</taxon>
        <taxon>Viridiplantae</taxon>
        <taxon>Streptophyta</taxon>
        <taxon>Embryophyta</taxon>
        <taxon>Bryophyta</taxon>
        <taxon>Sphagnophytina</taxon>
        <taxon>Sphagnopsida</taxon>
        <taxon>Sphagnales</taxon>
        <taxon>Sphagnaceae</taxon>
        <taxon>Sphagnum</taxon>
    </lineage>
</organism>
<protein>
    <submittedName>
        <fullName evidence="1">Uncharacterized protein</fullName>
    </submittedName>
</protein>
<accession>A0ABP1B7P5</accession>
<evidence type="ECO:0000313" key="1">
    <source>
        <dbReference type="EMBL" id="CAK9871201.1"/>
    </source>
</evidence>
<reference evidence="1 2" key="1">
    <citation type="submission" date="2024-03" db="EMBL/GenBank/DDBJ databases">
        <authorList>
            <consortium name="ELIXIR-Norway"/>
            <consortium name="Elixir Norway"/>
        </authorList>
    </citation>
    <scope>NUCLEOTIDE SEQUENCE [LARGE SCALE GENOMIC DNA]</scope>
</reference>
<proteinExistence type="predicted"/>
<dbReference type="Proteomes" id="UP001497522">
    <property type="component" value="Chromosome 2"/>
</dbReference>
<keyword evidence="2" id="KW-1185">Reference proteome</keyword>
<gene>
    <name evidence="1" type="ORF">CSSPJE1EN2_LOCUS13869</name>
</gene>
<evidence type="ECO:0000313" key="2">
    <source>
        <dbReference type="Proteomes" id="UP001497522"/>
    </source>
</evidence>
<dbReference type="EMBL" id="OZ023703">
    <property type="protein sequence ID" value="CAK9871201.1"/>
    <property type="molecule type" value="Genomic_DNA"/>
</dbReference>
<sequence>MPSLGRACLQCMGFQKEALRPFEWMYHEGIGLHMITFVSHLAACSHAGQVDEGLCDIGSVDSVCGWLQQGSTPCGWLICLVMLSIYMRQRILSKTMSCEPNSYVWMAFSMLAEFLVMWRWENALKKQVPEHGDPEMGEHVVKASSGIGSLEMASAMSYYQTSLLLTSEIEESIEEKDVDKQLVCTWIT</sequence>
<name>A0ABP1B7P5_9BRYO</name>